<accession>A0A7G9R3F8</accession>
<evidence type="ECO:0000313" key="1">
    <source>
        <dbReference type="EMBL" id="QNN50133.1"/>
    </source>
</evidence>
<evidence type="ECO:0000313" key="2">
    <source>
        <dbReference type="Proteomes" id="UP000515976"/>
    </source>
</evidence>
<organism evidence="1 2">
    <name type="scientific">Phycicoccus endophyticus</name>
    <dbReference type="NCBI Taxonomy" id="1690220"/>
    <lineage>
        <taxon>Bacteria</taxon>
        <taxon>Bacillati</taxon>
        <taxon>Actinomycetota</taxon>
        <taxon>Actinomycetes</taxon>
        <taxon>Micrococcales</taxon>
        <taxon>Intrasporangiaceae</taxon>
        <taxon>Phycicoccus</taxon>
    </lineage>
</organism>
<dbReference type="EMBL" id="CP060712">
    <property type="protein sequence ID" value="QNN50133.1"/>
    <property type="molecule type" value="Genomic_DNA"/>
</dbReference>
<dbReference type="Proteomes" id="UP000515976">
    <property type="component" value="Chromosome"/>
</dbReference>
<dbReference type="KEGG" id="pei:H9L10_03495"/>
<dbReference type="RefSeq" id="WP_166102296.1">
    <property type="nucleotide sequence ID" value="NZ_BMMY01000002.1"/>
</dbReference>
<keyword evidence="2" id="KW-1185">Reference proteome</keyword>
<sequence>MASEPLTGTTYWDPSSVDGATYLNDAIDQLRRYGVARFPSATARDQALTAANLTPDVVPVCRLDDSPSSLWVWDGTEWCEHVKDTERVVTMWKGYVSDSSTAVPPGANYTLPMTEEISSGAAWDAAGATSIRTVPLDGIYRLRVQISTAQVANVNGNLQVGVKLNVTDTDMDTGSLIVWKQLDVSTSGRLGVSAEESVALSAGDTLAYYVRHGIGTGTFDLMGGNTYASFMEIEYAGVQS</sequence>
<dbReference type="AlphaFoldDB" id="A0A7G9R3F8"/>
<name>A0A7G9R3F8_9MICO</name>
<proteinExistence type="predicted"/>
<protein>
    <submittedName>
        <fullName evidence="1">Uncharacterized protein</fullName>
    </submittedName>
</protein>
<reference evidence="1 2" key="1">
    <citation type="submission" date="2020-08" db="EMBL/GenBank/DDBJ databases">
        <title>Genome sequence of Phycicoccus endophyticus JCM 31784T.</title>
        <authorList>
            <person name="Hyun D.-W."/>
            <person name="Bae J.-W."/>
        </authorList>
    </citation>
    <scope>NUCLEOTIDE SEQUENCE [LARGE SCALE GENOMIC DNA]</scope>
    <source>
        <strain evidence="1 2">JCM 31784</strain>
    </source>
</reference>
<gene>
    <name evidence="1" type="ORF">H9L10_03495</name>
</gene>